<keyword evidence="3" id="KW-0929">Antimicrobial</keyword>
<evidence type="ECO:0000313" key="16">
    <source>
        <dbReference type="Proteomes" id="UP000005239"/>
    </source>
</evidence>
<protein>
    <recommendedName>
        <fullName evidence="2">lysozyme</fullName>
        <ecNumber evidence="2">3.2.1.17</ecNumber>
    </recommendedName>
</protein>
<evidence type="ECO:0000256" key="14">
    <source>
        <dbReference type="ARBA" id="ARBA00023295"/>
    </source>
</evidence>
<dbReference type="InterPro" id="IPR000536">
    <property type="entry name" value="Nucl_hrmn_rcpt_lig-bd"/>
</dbReference>
<accession>A0A2A6C2N4</accession>
<gene>
    <name evidence="15" type="primary">WBGene00093935</name>
</gene>
<dbReference type="GO" id="GO:0031640">
    <property type="term" value="P:killing of cells of another organism"/>
    <property type="evidence" value="ECO:0007669"/>
    <property type="project" value="UniProtKB-KW"/>
</dbReference>
<keyword evidence="6" id="KW-0863">Zinc-finger</keyword>
<dbReference type="PROSITE" id="PS51030">
    <property type="entry name" value="NUCLEAR_REC_DBD_2"/>
    <property type="match status" value="1"/>
</dbReference>
<evidence type="ECO:0000256" key="13">
    <source>
        <dbReference type="ARBA" id="ARBA00023242"/>
    </source>
</evidence>
<keyword evidence="5" id="KW-0479">Metal-binding</keyword>
<dbReference type="GO" id="GO:0005634">
    <property type="term" value="C:nucleus"/>
    <property type="evidence" value="ECO:0000318"/>
    <property type="project" value="GO_Central"/>
</dbReference>
<dbReference type="AlphaFoldDB" id="A0A2A6C2N4"/>
<dbReference type="PRINTS" id="PR00047">
    <property type="entry name" value="STROIDFINGER"/>
</dbReference>
<dbReference type="CDD" id="cd16890">
    <property type="entry name" value="lyz_i"/>
    <property type="match status" value="1"/>
</dbReference>
<dbReference type="GO" id="GO:0042742">
    <property type="term" value="P:defense response to bacterium"/>
    <property type="evidence" value="ECO:0007669"/>
    <property type="project" value="UniProtKB-KW"/>
</dbReference>
<evidence type="ECO:0000313" key="15">
    <source>
        <dbReference type="EnsemblMetazoa" id="PPA04381.1"/>
    </source>
</evidence>
<dbReference type="Pfam" id="PF00104">
    <property type="entry name" value="Hormone_recep"/>
    <property type="match status" value="1"/>
</dbReference>
<keyword evidence="9" id="KW-0805">Transcription regulation</keyword>
<evidence type="ECO:0000256" key="7">
    <source>
        <dbReference type="ARBA" id="ARBA00022801"/>
    </source>
</evidence>
<dbReference type="EnsemblMetazoa" id="PPA04381.1">
    <property type="protein sequence ID" value="PPA04381.1"/>
    <property type="gene ID" value="WBGene00093935"/>
</dbReference>
<dbReference type="SMART" id="SM00430">
    <property type="entry name" value="HOLI"/>
    <property type="match status" value="1"/>
</dbReference>
<dbReference type="PROSITE" id="PS51909">
    <property type="entry name" value="LYSOZYME_I"/>
    <property type="match status" value="1"/>
</dbReference>
<evidence type="ECO:0000256" key="2">
    <source>
        <dbReference type="ARBA" id="ARBA00012732"/>
    </source>
</evidence>
<name>A0A2A6C2N4_PRIPA</name>
<evidence type="ECO:0000256" key="9">
    <source>
        <dbReference type="ARBA" id="ARBA00023015"/>
    </source>
</evidence>
<keyword evidence="4" id="KW-0081">Bacteriolytic enzyme</keyword>
<keyword evidence="11" id="KW-0804">Transcription</keyword>
<dbReference type="Gene3D" id="3.30.50.10">
    <property type="entry name" value="Erythroid Transcription Factor GATA-1, subunit A"/>
    <property type="match status" value="1"/>
</dbReference>
<organism evidence="15 16">
    <name type="scientific">Pristionchus pacificus</name>
    <name type="common">Parasitic nematode worm</name>
    <dbReference type="NCBI Taxonomy" id="54126"/>
    <lineage>
        <taxon>Eukaryota</taxon>
        <taxon>Metazoa</taxon>
        <taxon>Ecdysozoa</taxon>
        <taxon>Nematoda</taxon>
        <taxon>Chromadorea</taxon>
        <taxon>Rhabditida</taxon>
        <taxon>Rhabditina</taxon>
        <taxon>Diplogasteromorpha</taxon>
        <taxon>Diplogasteroidea</taxon>
        <taxon>Neodiplogasteridae</taxon>
        <taxon>Pristionchus</taxon>
    </lineage>
</organism>
<dbReference type="InterPro" id="IPR008597">
    <property type="entry name" value="Invert_lysozyme"/>
</dbReference>
<dbReference type="GO" id="GO:0003796">
    <property type="term" value="F:lysozyme activity"/>
    <property type="evidence" value="ECO:0007669"/>
    <property type="project" value="UniProtKB-EC"/>
</dbReference>
<evidence type="ECO:0000256" key="4">
    <source>
        <dbReference type="ARBA" id="ARBA00022638"/>
    </source>
</evidence>
<reference evidence="15" key="2">
    <citation type="submission" date="2022-06" db="UniProtKB">
        <authorList>
            <consortium name="EnsemblMetazoa"/>
        </authorList>
    </citation>
    <scope>IDENTIFICATION</scope>
    <source>
        <strain evidence="15">PS312</strain>
    </source>
</reference>
<comment type="catalytic activity">
    <reaction evidence="1">
        <text>Hydrolysis of (1-&gt;4)-beta-linkages between N-acetylmuramic acid and N-acetyl-D-glucosamine residues in a peptidoglycan and between N-acetyl-D-glucosamine residues in chitodextrins.</text>
        <dbReference type="EC" id="3.2.1.17"/>
    </reaction>
</comment>
<dbReference type="InterPro" id="IPR023346">
    <property type="entry name" value="Lysozyme-like_dom_sf"/>
</dbReference>
<evidence type="ECO:0000256" key="1">
    <source>
        <dbReference type="ARBA" id="ARBA00000632"/>
    </source>
</evidence>
<evidence type="ECO:0000256" key="11">
    <source>
        <dbReference type="ARBA" id="ARBA00023163"/>
    </source>
</evidence>
<dbReference type="InterPro" id="IPR013088">
    <property type="entry name" value="Znf_NHR/GATA"/>
</dbReference>
<dbReference type="GO" id="GO:0003700">
    <property type="term" value="F:DNA-binding transcription factor activity"/>
    <property type="evidence" value="ECO:0000318"/>
    <property type="project" value="GO_Central"/>
</dbReference>
<dbReference type="PANTHER" id="PTHR46011">
    <property type="entry name" value="NUCLEAR HORMONE RECEPTOR FAMILY MEMBER NHR-86-RELATED"/>
    <property type="match status" value="1"/>
</dbReference>
<dbReference type="Pfam" id="PF05497">
    <property type="entry name" value="Destabilase"/>
    <property type="match status" value="1"/>
</dbReference>
<evidence type="ECO:0000256" key="6">
    <source>
        <dbReference type="ARBA" id="ARBA00022771"/>
    </source>
</evidence>
<dbReference type="EC" id="3.2.1.17" evidence="2"/>
<dbReference type="Gene3D" id="1.10.530.10">
    <property type="match status" value="1"/>
</dbReference>
<dbReference type="InterPro" id="IPR001628">
    <property type="entry name" value="Znf_hrmn_rcpt"/>
</dbReference>
<dbReference type="SUPFAM" id="SSF57716">
    <property type="entry name" value="Glucocorticoid receptor-like (DNA-binding domain)"/>
    <property type="match status" value="1"/>
</dbReference>
<keyword evidence="14" id="KW-0326">Glycosidase</keyword>
<keyword evidence="13" id="KW-0539">Nucleus</keyword>
<keyword evidence="7" id="KW-0378">Hydrolase</keyword>
<dbReference type="Pfam" id="PF00105">
    <property type="entry name" value="zf-C4"/>
    <property type="match status" value="1"/>
</dbReference>
<dbReference type="Gene3D" id="1.10.565.10">
    <property type="entry name" value="Retinoid X Receptor"/>
    <property type="match status" value="1"/>
</dbReference>
<evidence type="ECO:0000256" key="8">
    <source>
        <dbReference type="ARBA" id="ARBA00022833"/>
    </source>
</evidence>
<keyword evidence="16" id="KW-1185">Reference proteome</keyword>
<dbReference type="SMART" id="SM00399">
    <property type="entry name" value="ZnF_C4"/>
    <property type="match status" value="1"/>
</dbReference>
<dbReference type="GO" id="GO:0043565">
    <property type="term" value="F:sequence-specific DNA binding"/>
    <property type="evidence" value="ECO:0007669"/>
    <property type="project" value="InterPro"/>
</dbReference>
<dbReference type="InterPro" id="IPR035500">
    <property type="entry name" value="NHR-like_dom_sf"/>
</dbReference>
<dbReference type="SUPFAM" id="SSF48508">
    <property type="entry name" value="Nuclear receptor ligand-binding domain"/>
    <property type="match status" value="1"/>
</dbReference>
<sequence length="676" mass="76241">MEERICLVCSVPITNTHLGVEVCRACASFFKRTTLAGRSYTCRQSEGKCTFRKHEEFMCQSCRHDRCIELGMVYIEPPKRRPRRKKIVIDEDRLPTRARRLVRERHYVENNDLELLDHPSKELYIMHFTDFREILGITVSESRKIVEEAFDEYGNLSPADQAIVFKNFFGNFRFLEIFYLSSQVFGDGPNYMSSLITCIDANKIDEWVTVKDDVESKDELQTSLQGFLEEYLILIAPMLRIDKLTEREFHALLVLAFCDNVIDLPLSAEIFKMFEKMRLKVIEEMQDYYKNDMRLNDFSERLGNLLIVSHGAGEAGIIFYKELRIYNTIFNFYFDDLPLATAVMKLLILLAAVVGASLATDCLKCICNKESGCKPIGCNMDVGSLSCGYYQIKSPYYQDCGQPGKKSGESTDTAWKRCADDYNCSSGCVQAYVNRYKSKCTNKGTCEQMSRIHNGGQFFLTWFHLRRSTRLDNILPFDRTDAMFPARIPTGVQSNRAAVAHNGFKDSDVIRDEKIDPNGKANAVKQQTSFEIVPFLSGDTVHTAFATATLLALFAGVTSQYTGNDDPVCASWNANGFCTNTGYTMDMRKKYCGLWLLQSMIDGSQTAAGGGSTLTSCVDANANLLSTYPQYNDYNRLVNNKSVQSCCNTYRPVIFATTTTTTAAVSDATTVATTTA</sequence>
<dbReference type="PANTHER" id="PTHR46011:SF6">
    <property type="entry name" value="HIGH ZINC ACTIVATED NUCLEAR RECEPTOR PROTEIN"/>
    <property type="match status" value="1"/>
</dbReference>
<evidence type="ECO:0000256" key="12">
    <source>
        <dbReference type="ARBA" id="ARBA00023170"/>
    </source>
</evidence>
<evidence type="ECO:0000256" key="3">
    <source>
        <dbReference type="ARBA" id="ARBA00022529"/>
    </source>
</evidence>
<keyword evidence="12" id="KW-0675">Receptor</keyword>
<keyword evidence="10" id="KW-0238">DNA-binding</keyword>
<dbReference type="PROSITE" id="PS51843">
    <property type="entry name" value="NR_LBD"/>
    <property type="match status" value="1"/>
</dbReference>
<reference evidence="16" key="1">
    <citation type="journal article" date="2008" name="Nat. Genet.">
        <title>The Pristionchus pacificus genome provides a unique perspective on nematode lifestyle and parasitism.</title>
        <authorList>
            <person name="Dieterich C."/>
            <person name="Clifton S.W."/>
            <person name="Schuster L.N."/>
            <person name="Chinwalla A."/>
            <person name="Delehaunty K."/>
            <person name="Dinkelacker I."/>
            <person name="Fulton L."/>
            <person name="Fulton R."/>
            <person name="Godfrey J."/>
            <person name="Minx P."/>
            <person name="Mitreva M."/>
            <person name="Roeseler W."/>
            <person name="Tian H."/>
            <person name="Witte H."/>
            <person name="Yang S.P."/>
            <person name="Wilson R.K."/>
            <person name="Sommer R.J."/>
        </authorList>
    </citation>
    <scope>NUCLEOTIDE SEQUENCE [LARGE SCALE GENOMIC DNA]</scope>
    <source>
        <strain evidence="16">PS312</strain>
    </source>
</reference>
<proteinExistence type="predicted"/>
<evidence type="ECO:0000256" key="5">
    <source>
        <dbReference type="ARBA" id="ARBA00022723"/>
    </source>
</evidence>
<keyword evidence="8" id="KW-0862">Zinc</keyword>
<evidence type="ECO:0000256" key="10">
    <source>
        <dbReference type="ARBA" id="ARBA00023125"/>
    </source>
</evidence>
<dbReference type="SUPFAM" id="SSF53955">
    <property type="entry name" value="Lysozyme-like"/>
    <property type="match status" value="1"/>
</dbReference>
<accession>A0A8R1Y9N1</accession>
<dbReference type="GO" id="GO:0008270">
    <property type="term" value="F:zinc ion binding"/>
    <property type="evidence" value="ECO:0007669"/>
    <property type="project" value="UniProtKB-KW"/>
</dbReference>
<dbReference type="Proteomes" id="UP000005239">
    <property type="component" value="Unassembled WGS sequence"/>
</dbReference>